<evidence type="ECO:0000256" key="6">
    <source>
        <dbReference type="ARBA" id="ARBA00023065"/>
    </source>
</evidence>
<comment type="similarity">
    <text evidence="2">Belongs to the CALHM family.</text>
</comment>
<sequence length="322" mass="36080">MAPFQPVLKLAVKHSALFGYGTLSLLAAGGEQLFSAVVFRCPCNSWSFRYAMVFLLVPALLLLLLGYILSRRMWKLFTGCCGSPNHRLYGGDKCRQSLWVFCQVTAGVALAPLTWIASALLNTTFFECAVSGNPNLTLGEPLCLNKKPECQEQVSRLPCANILPLDLEKSQVEEMLLRLRAESQVLGWILIAFILTLGLVFMCLSHCCSPVSFLQLKFWKTYLQKEQDLFEQKAKEHACELAERNLKSFFESTKPSPFLSPSTKSWQQVSSLYSFNPNGQHYSMLHKYVECAEGNSSIQHSEGEEIPPIVLGFVDHCEESGF</sequence>
<accession>A0A6P8QBH7</accession>
<evidence type="ECO:0000313" key="11">
    <source>
        <dbReference type="RefSeq" id="XP_033793125.1"/>
    </source>
</evidence>
<evidence type="ECO:0000256" key="7">
    <source>
        <dbReference type="ARBA" id="ARBA00023136"/>
    </source>
</evidence>
<evidence type="ECO:0000256" key="5">
    <source>
        <dbReference type="ARBA" id="ARBA00022989"/>
    </source>
</evidence>
<keyword evidence="6" id="KW-0406">Ion transport</keyword>
<evidence type="ECO:0000256" key="1">
    <source>
        <dbReference type="ARBA" id="ARBA00004141"/>
    </source>
</evidence>
<dbReference type="GO" id="GO:0005886">
    <property type="term" value="C:plasma membrane"/>
    <property type="evidence" value="ECO:0007669"/>
    <property type="project" value="TreeGrafter"/>
</dbReference>
<dbReference type="InterPro" id="IPR029569">
    <property type="entry name" value="CALHM"/>
</dbReference>
<evidence type="ECO:0000313" key="10">
    <source>
        <dbReference type="Proteomes" id="UP000515159"/>
    </source>
</evidence>
<proteinExistence type="inferred from homology"/>
<dbReference type="PANTHER" id="PTHR32261">
    <property type="entry name" value="CALCIUM HOMEOSTASIS MODULATOR PROTEIN"/>
    <property type="match status" value="1"/>
</dbReference>
<keyword evidence="8" id="KW-0407">Ion channel</keyword>
<dbReference type="OrthoDB" id="5962981at2759"/>
<organism evidence="10 11">
    <name type="scientific">Geotrypetes seraphini</name>
    <name type="common">Gaboon caecilian</name>
    <name type="synonym">Caecilia seraphini</name>
    <dbReference type="NCBI Taxonomy" id="260995"/>
    <lineage>
        <taxon>Eukaryota</taxon>
        <taxon>Metazoa</taxon>
        <taxon>Chordata</taxon>
        <taxon>Craniata</taxon>
        <taxon>Vertebrata</taxon>
        <taxon>Euteleostomi</taxon>
        <taxon>Amphibia</taxon>
        <taxon>Gymnophiona</taxon>
        <taxon>Geotrypetes</taxon>
    </lineage>
</organism>
<dbReference type="CTD" id="441168"/>
<dbReference type="RefSeq" id="XP_033793125.1">
    <property type="nucleotide sequence ID" value="XM_033937234.1"/>
</dbReference>
<feature type="transmembrane region" description="Helical" evidence="9">
    <location>
        <begin position="185"/>
        <end position="202"/>
    </location>
</feature>
<comment type="subcellular location">
    <subcellularLocation>
        <location evidence="1">Membrane</location>
        <topology evidence="1">Multi-pass membrane protein</topology>
    </subcellularLocation>
</comment>
<evidence type="ECO:0000256" key="9">
    <source>
        <dbReference type="SAM" id="Phobius"/>
    </source>
</evidence>
<evidence type="ECO:0000256" key="3">
    <source>
        <dbReference type="ARBA" id="ARBA00022448"/>
    </source>
</evidence>
<keyword evidence="5 9" id="KW-1133">Transmembrane helix</keyword>
<dbReference type="AlphaFoldDB" id="A0A6P8QBH7"/>
<keyword evidence="10" id="KW-1185">Reference proteome</keyword>
<dbReference type="PANTHER" id="PTHR32261:SF4">
    <property type="entry name" value="CALCIUM HOMEOSTASIS MODULATOR PROTEIN 6"/>
    <property type="match status" value="1"/>
</dbReference>
<dbReference type="KEGG" id="gsh:117357057"/>
<dbReference type="GeneID" id="117357057"/>
<protein>
    <submittedName>
        <fullName evidence="11">Calcium homeostasis modulator protein 6</fullName>
    </submittedName>
</protein>
<feature type="transmembrane region" description="Helical" evidence="9">
    <location>
        <begin position="50"/>
        <end position="69"/>
    </location>
</feature>
<dbReference type="GO" id="GO:0005261">
    <property type="term" value="F:monoatomic cation channel activity"/>
    <property type="evidence" value="ECO:0007669"/>
    <property type="project" value="TreeGrafter"/>
</dbReference>
<evidence type="ECO:0000256" key="4">
    <source>
        <dbReference type="ARBA" id="ARBA00022692"/>
    </source>
</evidence>
<reference evidence="11" key="1">
    <citation type="submission" date="2025-08" db="UniProtKB">
        <authorList>
            <consortium name="RefSeq"/>
        </authorList>
    </citation>
    <scope>IDENTIFICATION</scope>
</reference>
<keyword evidence="4 9" id="KW-0812">Transmembrane</keyword>
<dbReference type="Pfam" id="PF14798">
    <property type="entry name" value="Ca_hom_mod"/>
    <property type="match status" value="1"/>
</dbReference>
<dbReference type="Proteomes" id="UP000515159">
    <property type="component" value="Chromosome 3"/>
</dbReference>
<keyword evidence="7 9" id="KW-0472">Membrane</keyword>
<gene>
    <name evidence="11" type="primary">CALHM6</name>
</gene>
<evidence type="ECO:0000256" key="2">
    <source>
        <dbReference type="ARBA" id="ARBA00008497"/>
    </source>
</evidence>
<name>A0A6P8QBH7_GEOSA</name>
<keyword evidence="3" id="KW-0813">Transport</keyword>
<evidence type="ECO:0000256" key="8">
    <source>
        <dbReference type="ARBA" id="ARBA00023303"/>
    </source>
</evidence>
<dbReference type="GO" id="GO:1904669">
    <property type="term" value="P:ATP export"/>
    <property type="evidence" value="ECO:0007669"/>
    <property type="project" value="UniProtKB-ARBA"/>
</dbReference>
<dbReference type="InParanoid" id="A0A6P8QBH7"/>